<evidence type="ECO:0000256" key="4">
    <source>
        <dbReference type="ARBA" id="ARBA00022475"/>
    </source>
</evidence>
<evidence type="ECO:0000259" key="9">
    <source>
        <dbReference type="Pfam" id="PF01061"/>
    </source>
</evidence>
<evidence type="ECO:0000256" key="7">
    <source>
        <dbReference type="ARBA" id="ARBA00023136"/>
    </source>
</evidence>
<name>A0A947D882_9HYPH</name>
<evidence type="ECO:0000256" key="2">
    <source>
        <dbReference type="ARBA" id="ARBA00007783"/>
    </source>
</evidence>
<evidence type="ECO:0000256" key="8">
    <source>
        <dbReference type="SAM" id="Phobius"/>
    </source>
</evidence>
<dbReference type="Proteomes" id="UP000766595">
    <property type="component" value="Unassembled WGS sequence"/>
</dbReference>
<dbReference type="PRINTS" id="PR00164">
    <property type="entry name" value="ABC2TRNSPORT"/>
</dbReference>
<comment type="caution">
    <text evidence="10">The sequence shown here is derived from an EMBL/GenBank/DDBJ whole genome shotgun (WGS) entry which is preliminary data.</text>
</comment>
<feature type="transmembrane region" description="Helical" evidence="8">
    <location>
        <begin position="122"/>
        <end position="145"/>
    </location>
</feature>
<keyword evidence="4" id="KW-1003">Cell membrane</keyword>
<keyword evidence="7 8" id="KW-0472">Membrane</keyword>
<evidence type="ECO:0000313" key="11">
    <source>
        <dbReference type="Proteomes" id="UP000766595"/>
    </source>
</evidence>
<dbReference type="PANTHER" id="PTHR30413">
    <property type="entry name" value="INNER MEMBRANE TRANSPORT PERMEASE"/>
    <property type="match status" value="1"/>
</dbReference>
<comment type="subcellular location">
    <subcellularLocation>
        <location evidence="1">Cell inner membrane</location>
        <topology evidence="1">Multi-pass membrane protein</topology>
    </subcellularLocation>
</comment>
<dbReference type="InterPro" id="IPR013525">
    <property type="entry name" value="ABC2_TM"/>
</dbReference>
<comment type="similarity">
    <text evidence="2">Belongs to the ABC-2 integral membrane protein family.</text>
</comment>
<organism evidence="10 11">
    <name type="scientific">Prosthecodimorpha staleyi</name>
    <dbReference type="NCBI Taxonomy" id="2840188"/>
    <lineage>
        <taxon>Bacteria</taxon>
        <taxon>Pseudomonadati</taxon>
        <taxon>Pseudomonadota</taxon>
        <taxon>Alphaproteobacteria</taxon>
        <taxon>Hyphomicrobiales</taxon>
        <taxon>Ancalomicrobiaceae</taxon>
        <taxon>Prosthecodimorpha</taxon>
    </lineage>
</organism>
<gene>
    <name evidence="10" type="ORF">KL771_23895</name>
</gene>
<proteinExistence type="inferred from homology"/>
<dbReference type="Pfam" id="PF01061">
    <property type="entry name" value="ABC2_membrane"/>
    <property type="match status" value="1"/>
</dbReference>
<feature type="transmembrane region" description="Helical" evidence="8">
    <location>
        <begin position="65"/>
        <end position="85"/>
    </location>
</feature>
<dbReference type="EMBL" id="JAHHZF010000014">
    <property type="protein sequence ID" value="MBT9292525.1"/>
    <property type="molecule type" value="Genomic_DNA"/>
</dbReference>
<sequence>MGHAKSHKSPYGSPALLLYNNIKALFHRELMMSSRGRLGFAGIFIEPLAFIVGMSLLRYEMNPAPPLGSSMMLFFLNGVVVFYCFNRTEADISASMTKNKVILAFPVITPFDIYATEFIMTMFVMLTIYHVFLVSHNFFIQSFYPDQVIWPKDILRVYFAILMAGLYGFVLGVFNASLEVFFPVWGKAYSIVRRAQYLFSGKMFVVDYMPPTMREIIVWNPLMHPIELARSAFYSQYESKSVDLGYFFTTMLCIAVIGFALERFARKRLTTES</sequence>
<evidence type="ECO:0000256" key="3">
    <source>
        <dbReference type="ARBA" id="ARBA00022448"/>
    </source>
</evidence>
<keyword evidence="5 8" id="KW-0812">Transmembrane</keyword>
<keyword evidence="3" id="KW-0813">Transport</keyword>
<dbReference type="RefSeq" id="WP_261971035.1">
    <property type="nucleotide sequence ID" value="NZ_JAHHZF010000014.1"/>
</dbReference>
<accession>A0A947D882</accession>
<dbReference type="PANTHER" id="PTHR30413:SF8">
    <property type="entry name" value="TRANSPORT PERMEASE PROTEIN"/>
    <property type="match status" value="1"/>
</dbReference>
<dbReference type="InterPro" id="IPR000412">
    <property type="entry name" value="ABC_2_transport"/>
</dbReference>
<evidence type="ECO:0000256" key="1">
    <source>
        <dbReference type="ARBA" id="ARBA00004429"/>
    </source>
</evidence>
<reference evidence="10 11" key="1">
    <citation type="submission" date="2021-06" db="EMBL/GenBank/DDBJ databases">
        <authorList>
            <person name="Grouzdev D.S."/>
            <person name="Koziaeva V."/>
        </authorList>
    </citation>
    <scope>NUCLEOTIDE SEQUENCE [LARGE SCALE GENOMIC DNA]</scope>
    <source>
        <strain evidence="10 11">22</strain>
    </source>
</reference>
<dbReference type="AlphaFoldDB" id="A0A947D882"/>
<keyword evidence="11" id="KW-1185">Reference proteome</keyword>
<dbReference type="GO" id="GO:0015920">
    <property type="term" value="P:lipopolysaccharide transport"/>
    <property type="evidence" value="ECO:0007669"/>
    <property type="project" value="TreeGrafter"/>
</dbReference>
<feature type="transmembrane region" description="Helical" evidence="8">
    <location>
        <begin position="38"/>
        <end position="59"/>
    </location>
</feature>
<dbReference type="GO" id="GO:0140359">
    <property type="term" value="F:ABC-type transporter activity"/>
    <property type="evidence" value="ECO:0007669"/>
    <property type="project" value="InterPro"/>
</dbReference>
<feature type="transmembrane region" description="Helical" evidence="8">
    <location>
        <begin position="97"/>
        <end position="116"/>
    </location>
</feature>
<evidence type="ECO:0000313" key="10">
    <source>
        <dbReference type="EMBL" id="MBT9292525.1"/>
    </source>
</evidence>
<feature type="domain" description="ABC-2 type transporter transmembrane" evidence="9">
    <location>
        <begin position="21"/>
        <end position="234"/>
    </location>
</feature>
<evidence type="ECO:0000256" key="5">
    <source>
        <dbReference type="ARBA" id="ARBA00022692"/>
    </source>
</evidence>
<keyword evidence="6 8" id="KW-1133">Transmembrane helix</keyword>
<protein>
    <submittedName>
        <fullName evidence="10">ABC transporter permease</fullName>
    </submittedName>
</protein>
<feature type="transmembrane region" description="Helical" evidence="8">
    <location>
        <begin position="157"/>
        <end position="178"/>
    </location>
</feature>
<feature type="transmembrane region" description="Helical" evidence="8">
    <location>
        <begin position="244"/>
        <end position="261"/>
    </location>
</feature>
<evidence type="ECO:0000256" key="6">
    <source>
        <dbReference type="ARBA" id="ARBA00022989"/>
    </source>
</evidence>
<dbReference type="GO" id="GO:0043190">
    <property type="term" value="C:ATP-binding cassette (ABC) transporter complex"/>
    <property type="evidence" value="ECO:0007669"/>
    <property type="project" value="InterPro"/>
</dbReference>